<organism evidence="3 4">
    <name type="scientific">Nitratireductor aestuarii</name>
    <dbReference type="NCBI Taxonomy" id="1735103"/>
    <lineage>
        <taxon>Bacteria</taxon>
        <taxon>Pseudomonadati</taxon>
        <taxon>Pseudomonadota</taxon>
        <taxon>Alphaproteobacteria</taxon>
        <taxon>Hyphomicrobiales</taxon>
        <taxon>Phyllobacteriaceae</taxon>
        <taxon>Nitratireductor</taxon>
    </lineage>
</organism>
<name>A0A916VYR5_9HYPH</name>
<dbReference type="SUPFAM" id="SSF51445">
    <property type="entry name" value="(Trans)glycosidases"/>
    <property type="match status" value="1"/>
</dbReference>
<evidence type="ECO:0000256" key="1">
    <source>
        <dbReference type="SAM" id="SignalP"/>
    </source>
</evidence>
<feature type="chain" id="PRO_5038023198" description="DUF4214 domain-containing protein" evidence="1">
    <location>
        <begin position="22"/>
        <end position="474"/>
    </location>
</feature>
<gene>
    <name evidence="3" type="ORF">GCM10011385_03770</name>
</gene>
<dbReference type="InterPro" id="IPR025282">
    <property type="entry name" value="DUF4214"/>
</dbReference>
<keyword evidence="1" id="KW-0732">Signal</keyword>
<comment type="caution">
    <text evidence="3">The sequence shown here is derived from an EMBL/GenBank/DDBJ whole genome shotgun (WGS) entry which is preliminary data.</text>
</comment>
<sequence length="474" mass="52968">MKSHLKYALVLLAGMTTHAMADITWGINGHPITAYPGITIEEQIGYVADLGMKSYRVNISYLDTAEHLARIVEVAKAHGVEILPVLTPGELDLEQMSADELYKRAFDFAAEMAKRFGNDVSVFELGNEMENFAIIQPCETRDDGTQYPCEWGPAGGVGPLEYHGPRWAKVSAALKGMSEGIHSVNPAIKRAVGTAGWGHVGAFERMKADNLDWDISVWHVYGEDPEWALDIIQDYGKPIWITELNTPLGSEKGEEVQAKDLDDMMTKIRELSKKYKVEAAHIYELLDEPYWGGFEGVMGLVKLVNVHGGWATGAPKEAYQTVRTFIRGAAGRPTITRNCELKKTYEGELIDHQIEYSYCLVLGRWPDGHGAASWKRRLTSNDMDVYDLLWQLATSGEFNARNGTHRMSNTAFVGFVFQVLLLREPDRYGLTTYVKQLNADVLSRENVIDGIIRSSEFEARHASLFEKADVAEAK</sequence>
<dbReference type="RefSeq" id="WP_188719228.1">
    <property type="nucleotide sequence ID" value="NZ_BMIF01000001.1"/>
</dbReference>
<dbReference type="InterPro" id="IPR017853">
    <property type="entry name" value="GH"/>
</dbReference>
<accession>A0A916VYR5</accession>
<evidence type="ECO:0000259" key="2">
    <source>
        <dbReference type="Pfam" id="PF13946"/>
    </source>
</evidence>
<dbReference type="Gene3D" id="3.20.20.80">
    <property type="entry name" value="Glycosidases"/>
    <property type="match status" value="1"/>
</dbReference>
<dbReference type="Pfam" id="PF13946">
    <property type="entry name" value="DUF4214"/>
    <property type="match status" value="1"/>
</dbReference>
<dbReference type="AlphaFoldDB" id="A0A916VYR5"/>
<feature type="domain" description="DUF4214" evidence="2">
    <location>
        <begin position="392"/>
        <end position="460"/>
    </location>
</feature>
<dbReference type="InterPro" id="IPR038255">
    <property type="entry name" value="PBS_linker_sf"/>
</dbReference>
<keyword evidence="4" id="KW-1185">Reference proteome</keyword>
<feature type="signal peptide" evidence="1">
    <location>
        <begin position="1"/>
        <end position="21"/>
    </location>
</feature>
<reference evidence="3" key="1">
    <citation type="journal article" date="2014" name="Int. J. Syst. Evol. Microbiol.">
        <title>Complete genome sequence of Corynebacterium casei LMG S-19264T (=DSM 44701T), isolated from a smear-ripened cheese.</title>
        <authorList>
            <consortium name="US DOE Joint Genome Institute (JGI-PGF)"/>
            <person name="Walter F."/>
            <person name="Albersmeier A."/>
            <person name="Kalinowski J."/>
            <person name="Ruckert C."/>
        </authorList>
    </citation>
    <scope>NUCLEOTIDE SEQUENCE</scope>
    <source>
        <strain evidence="3">CGMCC 1.15320</strain>
    </source>
</reference>
<dbReference type="EMBL" id="BMIF01000001">
    <property type="protein sequence ID" value="GGA53539.1"/>
    <property type="molecule type" value="Genomic_DNA"/>
</dbReference>
<evidence type="ECO:0000313" key="3">
    <source>
        <dbReference type="EMBL" id="GGA53539.1"/>
    </source>
</evidence>
<dbReference type="Gene3D" id="1.10.3130.20">
    <property type="entry name" value="Phycobilisome linker domain"/>
    <property type="match status" value="1"/>
</dbReference>
<reference evidence="3" key="2">
    <citation type="submission" date="2020-09" db="EMBL/GenBank/DDBJ databases">
        <authorList>
            <person name="Sun Q."/>
            <person name="Zhou Y."/>
        </authorList>
    </citation>
    <scope>NUCLEOTIDE SEQUENCE</scope>
    <source>
        <strain evidence="3">CGMCC 1.15320</strain>
    </source>
</reference>
<dbReference type="Proteomes" id="UP000636264">
    <property type="component" value="Unassembled WGS sequence"/>
</dbReference>
<evidence type="ECO:0000313" key="4">
    <source>
        <dbReference type="Proteomes" id="UP000636264"/>
    </source>
</evidence>
<proteinExistence type="predicted"/>
<protein>
    <recommendedName>
        <fullName evidence="2">DUF4214 domain-containing protein</fullName>
    </recommendedName>
</protein>